<dbReference type="KEGG" id="cmr:Cycma_0063"/>
<name>G0IZ69_CYCMS</name>
<reference evidence="2" key="1">
    <citation type="submission" date="2011-07" db="EMBL/GenBank/DDBJ databases">
        <title>The complete genome of Cyclobacterium marinum DSM 745.</title>
        <authorList>
            <person name="Lucas S."/>
            <person name="Han J."/>
            <person name="Lapidus A."/>
            <person name="Bruce D."/>
            <person name="Goodwin L."/>
            <person name="Pitluck S."/>
            <person name="Peters L."/>
            <person name="Kyrpides N."/>
            <person name="Mavromatis K."/>
            <person name="Ivanova N."/>
            <person name="Ovchinnikova G."/>
            <person name="Chertkov O."/>
            <person name="Detter J.C."/>
            <person name="Tapia R."/>
            <person name="Han C."/>
            <person name="Land M."/>
            <person name="Hauser L."/>
            <person name="Markowitz V."/>
            <person name="Cheng J.-F."/>
            <person name="Hugenholtz P."/>
            <person name="Woyke T."/>
            <person name="Wu D."/>
            <person name="Tindall B."/>
            <person name="Schuetze A."/>
            <person name="Brambilla E."/>
            <person name="Klenk H.-P."/>
            <person name="Eisen J.A."/>
        </authorList>
    </citation>
    <scope>NUCLEOTIDE SEQUENCE [LARGE SCALE GENOMIC DNA]</scope>
    <source>
        <strain evidence="2">ATCC 25205 / DSM 745 / LMG 13164 / NCIMB 1802</strain>
    </source>
</reference>
<dbReference type="Proteomes" id="UP000001635">
    <property type="component" value="Chromosome"/>
</dbReference>
<sequence>MSNQNTRAEKLKVLFATHPKTDLFYMTSDDVAFFEQHRADAYAQRLKDKKVTPCQRSVPQAIENLEEGKADTTAESEEDKDILMEKYEELIGSKAPANIKLDTLKKRVAEAEAEAEKEN</sequence>
<proteinExistence type="predicted"/>
<gene>
    <name evidence="1" type="ordered locus">Cycma_0063</name>
</gene>
<dbReference type="OrthoDB" id="1377501at2"/>
<dbReference type="HOGENOM" id="CLU_2057507_0_0_10"/>
<dbReference type="STRING" id="880070.Cycma_0063"/>
<protein>
    <submittedName>
        <fullName evidence="1">Uncharacterized protein</fullName>
    </submittedName>
</protein>
<dbReference type="EMBL" id="CP002955">
    <property type="protein sequence ID" value="AEL23848.1"/>
    <property type="molecule type" value="Genomic_DNA"/>
</dbReference>
<organism evidence="1 2">
    <name type="scientific">Cyclobacterium marinum (strain ATCC 25205 / DSM 745 / LMG 13164 / NCIMB 1802)</name>
    <name type="common">Flectobacillus marinus</name>
    <dbReference type="NCBI Taxonomy" id="880070"/>
    <lineage>
        <taxon>Bacteria</taxon>
        <taxon>Pseudomonadati</taxon>
        <taxon>Bacteroidota</taxon>
        <taxon>Cytophagia</taxon>
        <taxon>Cytophagales</taxon>
        <taxon>Cyclobacteriaceae</taxon>
        <taxon>Cyclobacterium</taxon>
    </lineage>
</organism>
<accession>G0IZ69</accession>
<dbReference type="AlphaFoldDB" id="G0IZ69"/>
<keyword evidence="2" id="KW-1185">Reference proteome</keyword>
<dbReference type="RefSeq" id="WP_014018147.1">
    <property type="nucleotide sequence ID" value="NC_015914.1"/>
</dbReference>
<evidence type="ECO:0000313" key="2">
    <source>
        <dbReference type="Proteomes" id="UP000001635"/>
    </source>
</evidence>
<evidence type="ECO:0000313" key="1">
    <source>
        <dbReference type="EMBL" id="AEL23848.1"/>
    </source>
</evidence>